<dbReference type="PANTHER" id="PTHR30283:SF4">
    <property type="entry name" value="PEROXIDE STRESS RESISTANCE PROTEIN YAAA"/>
    <property type="match status" value="1"/>
</dbReference>
<name>A0ABQ6JZA8_9MICO</name>
<keyword evidence="2" id="KW-1185">Reference proteome</keyword>
<sequence>MLLLLPPSETKRDSGSPGTALDLSALSLPALTPQRVAAVAALRRLCRTKGAAMAALKLGPRLAGEIERNRALLTSPLLPAIDRFDGVLYDALDSSSLSDQARSFAGEHVLIASALFGMVGALDLVPAYRMSPDSRLPGMPLGRHWSEPVRATLAARAGQELVLDLRSEAYAALGPAPEGSWFVRVVADDGADRRRALNHFNKHGKGELVRRMLDAGIDHPDLASLRTWAAATGIRLEHGAPGELDLVV</sequence>
<proteinExistence type="predicted"/>
<dbReference type="Pfam" id="PF03883">
    <property type="entry name" value="H2O2_YaaD"/>
    <property type="match status" value="1"/>
</dbReference>
<dbReference type="Proteomes" id="UP001157034">
    <property type="component" value="Unassembled WGS sequence"/>
</dbReference>
<comment type="caution">
    <text evidence="1">The sequence shown here is derived from an EMBL/GenBank/DDBJ whole genome shotgun (WGS) entry which is preliminary data.</text>
</comment>
<gene>
    <name evidence="1" type="ORF">GCM10025881_04970</name>
</gene>
<dbReference type="EMBL" id="BSVB01000001">
    <property type="protein sequence ID" value="GMA93673.1"/>
    <property type="molecule type" value="Genomic_DNA"/>
</dbReference>
<dbReference type="RefSeq" id="WP_284252582.1">
    <property type="nucleotide sequence ID" value="NZ_BAAAQO010000003.1"/>
</dbReference>
<dbReference type="PANTHER" id="PTHR30283">
    <property type="entry name" value="PEROXIDE STRESS RESPONSE PROTEIN YAAA"/>
    <property type="match status" value="1"/>
</dbReference>
<evidence type="ECO:0000313" key="1">
    <source>
        <dbReference type="EMBL" id="GMA93673.1"/>
    </source>
</evidence>
<accession>A0ABQ6JZA8</accession>
<dbReference type="InterPro" id="IPR005583">
    <property type="entry name" value="YaaA"/>
</dbReference>
<reference evidence="2" key="1">
    <citation type="journal article" date="2019" name="Int. J. Syst. Evol. Microbiol.">
        <title>The Global Catalogue of Microorganisms (GCM) 10K type strain sequencing project: providing services to taxonomists for standard genome sequencing and annotation.</title>
        <authorList>
            <consortium name="The Broad Institute Genomics Platform"/>
            <consortium name="The Broad Institute Genome Sequencing Center for Infectious Disease"/>
            <person name="Wu L."/>
            <person name="Ma J."/>
        </authorList>
    </citation>
    <scope>NUCLEOTIDE SEQUENCE [LARGE SCALE GENOMIC DNA]</scope>
    <source>
        <strain evidence="2">NBRC 108894</strain>
    </source>
</reference>
<evidence type="ECO:0000313" key="2">
    <source>
        <dbReference type="Proteomes" id="UP001157034"/>
    </source>
</evidence>
<protein>
    <submittedName>
        <fullName evidence="1">Peroxide stress protein YaaA</fullName>
    </submittedName>
</protein>
<organism evidence="1 2">
    <name type="scientific">Pseudolysinimonas kribbensis</name>
    <dbReference type="NCBI Taxonomy" id="433641"/>
    <lineage>
        <taxon>Bacteria</taxon>
        <taxon>Bacillati</taxon>
        <taxon>Actinomycetota</taxon>
        <taxon>Actinomycetes</taxon>
        <taxon>Micrococcales</taxon>
        <taxon>Microbacteriaceae</taxon>
        <taxon>Pseudolysinimonas</taxon>
    </lineage>
</organism>